<dbReference type="OrthoDB" id="6263067at2759"/>
<dbReference type="InterPro" id="IPR052954">
    <property type="entry name" value="GPCR-Ligand_Int"/>
</dbReference>
<feature type="transmembrane region" description="Helical" evidence="5">
    <location>
        <begin position="293"/>
        <end position="316"/>
    </location>
</feature>
<feature type="domain" description="G-protein coupled receptors family 1 profile" evidence="6">
    <location>
        <begin position="51"/>
        <end position="313"/>
    </location>
</feature>
<evidence type="ECO:0000256" key="5">
    <source>
        <dbReference type="SAM" id="Phobius"/>
    </source>
</evidence>
<feature type="transmembrane region" description="Helical" evidence="5">
    <location>
        <begin position="103"/>
        <end position="123"/>
    </location>
</feature>
<dbReference type="STRING" id="53468.A0A0R3UCL4"/>
<dbReference type="Gene3D" id="1.20.1070.10">
    <property type="entry name" value="Rhodopsin 7-helix transmembrane proteins"/>
    <property type="match status" value="1"/>
</dbReference>
<dbReference type="EMBL" id="UXSR01002031">
    <property type="protein sequence ID" value="VDD78660.1"/>
    <property type="molecule type" value="Genomic_DNA"/>
</dbReference>
<keyword evidence="8" id="KW-1185">Reference proteome</keyword>
<dbReference type="PANTHER" id="PTHR46641">
    <property type="entry name" value="FMRFAMIDE RECEPTOR-RELATED"/>
    <property type="match status" value="1"/>
</dbReference>
<dbReference type="AlphaFoldDB" id="A0A0R3UCL4"/>
<dbReference type="GO" id="GO:0016020">
    <property type="term" value="C:membrane"/>
    <property type="evidence" value="ECO:0007669"/>
    <property type="project" value="UniProtKB-SubCell"/>
</dbReference>
<dbReference type="Pfam" id="PF00001">
    <property type="entry name" value="7tm_1"/>
    <property type="match status" value="1"/>
</dbReference>
<dbReference type="PROSITE" id="PS50262">
    <property type="entry name" value="G_PROTEIN_RECEP_F1_2"/>
    <property type="match status" value="1"/>
</dbReference>
<name>A0A0R3UCL4_MESCO</name>
<protein>
    <submittedName>
        <fullName evidence="9">G_PROTEIN_RECEP_F1_2 domain-containing protein</fullName>
    </submittedName>
</protein>
<evidence type="ECO:0000256" key="1">
    <source>
        <dbReference type="ARBA" id="ARBA00004370"/>
    </source>
</evidence>
<proteinExistence type="predicted"/>
<dbReference type="PANTHER" id="PTHR46641:SF8">
    <property type="entry name" value="G-PROTEIN COUPLED RECEPTORS FAMILY 1 PROFILE DOMAIN-CONTAINING PROTEIN"/>
    <property type="match status" value="1"/>
</dbReference>
<feature type="transmembrane region" description="Helical" evidence="5">
    <location>
        <begin position="72"/>
        <end position="91"/>
    </location>
</feature>
<reference evidence="7 8" key="1">
    <citation type="submission" date="2018-10" db="EMBL/GenBank/DDBJ databases">
        <authorList>
            <consortium name="Pathogen Informatics"/>
        </authorList>
    </citation>
    <scope>NUCLEOTIDE SEQUENCE [LARGE SCALE GENOMIC DNA]</scope>
</reference>
<keyword evidence="3 5" id="KW-1133">Transmembrane helix</keyword>
<evidence type="ECO:0000256" key="2">
    <source>
        <dbReference type="ARBA" id="ARBA00022692"/>
    </source>
</evidence>
<organism evidence="9">
    <name type="scientific">Mesocestoides corti</name>
    <name type="common">Flatworm</name>
    <dbReference type="NCBI Taxonomy" id="53468"/>
    <lineage>
        <taxon>Eukaryota</taxon>
        <taxon>Metazoa</taxon>
        <taxon>Spiralia</taxon>
        <taxon>Lophotrochozoa</taxon>
        <taxon>Platyhelminthes</taxon>
        <taxon>Cestoda</taxon>
        <taxon>Eucestoda</taxon>
        <taxon>Cyclophyllidea</taxon>
        <taxon>Mesocestoididae</taxon>
        <taxon>Mesocestoides</taxon>
    </lineage>
</organism>
<dbReference type="GO" id="GO:0004930">
    <property type="term" value="F:G protein-coupled receptor activity"/>
    <property type="evidence" value="ECO:0007669"/>
    <property type="project" value="InterPro"/>
</dbReference>
<evidence type="ECO:0000313" key="9">
    <source>
        <dbReference type="WBParaSite" id="MCU_013560-RA"/>
    </source>
</evidence>
<keyword evidence="2 5" id="KW-0812">Transmembrane</keyword>
<keyword evidence="4 5" id="KW-0472">Membrane</keyword>
<feature type="transmembrane region" description="Helical" evidence="5">
    <location>
        <begin position="39"/>
        <end position="60"/>
    </location>
</feature>
<feature type="transmembrane region" description="Helical" evidence="5">
    <location>
        <begin position="253"/>
        <end position="273"/>
    </location>
</feature>
<evidence type="ECO:0000256" key="3">
    <source>
        <dbReference type="ARBA" id="ARBA00022989"/>
    </source>
</evidence>
<dbReference type="Proteomes" id="UP000267029">
    <property type="component" value="Unassembled WGS sequence"/>
</dbReference>
<evidence type="ECO:0000313" key="8">
    <source>
        <dbReference type="Proteomes" id="UP000267029"/>
    </source>
</evidence>
<evidence type="ECO:0000313" key="7">
    <source>
        <dbReference type="EMBL" id="VDD78660.1"/>
    </source>
</evidence>
<dbReference type="WBParaSite" id="MCU_013560-RA">
    <property type="protein sequence ID" value="MCU_013560-RA"/>
    <property type="gene ID" value="MCU_013560"/>
</dbReference>
<feature type="transmembrane region" description="Helical" evidence="5">
    <location>
        <begin position="204"/>
        <end position="223"/>
    </location>
</feature>
<evidence type="ECO:0000256" key="4">
    <source>
        <dbReference type="ARBA" id="ARBA00023136"/>
    </source>
</evidence>
<dbReference type="InterPro" id="IPR000276">
    <property type="entry name" value="GPCR_Rhodpsn"/>
</dbReference>
<sequence length="374" mass="42050">MNSTAAVSNFTKCLDFELWNNGLKVLQLLIVYRVTLTTYLGLPISLIGIVTSAMSVILFSKDHLTPPTTRRLLLSMSVVDIVFPLASTLYLQPVMLCGRNCRYVGIFFSVSYLLPVSSLVNIFEMLRNWLVVLICVERFIITCYPLKARRWLSVAKVNVLVAVCAISSVLFRTPYMASIAVEKCGNAYANTLHRLRQIHSTTDAIMVTLLPLLILTVCSVQICRSIRHAELTHGRIGRKSEPLRRTRGKVTRVLLIVIVVFAILMLPLVPVNILAFNWFPEGAACRVLIARQIFSPLAVFGSLLHSAANFFIYVVYWGKYRRILMDLFKGTDRQTRGLSRTSTLHTNDVISSRSFGVPLSSKIHLKHNFPDSVC</sequence>
<feature type="transmembrane region" description="Helical" evidence="5">
    <location>
        <begin position="153"/>
        <end position="171"/>
    </location>
</feature>
<comment type="subcellular location">
    <subcellularLocation>
        <location evidence="1">Membrane</location>
    </subcellularLocation>
</comment>
<dbReference type="SUPFAM" id="SSF81321">
    <property type="entry name" value="Family A G protein-coupled receptor-like"/>
    <property type="match status" value="1"/>
</dbReference>
<accession>A0A0R3UCL4</accession>
<dbReference type="PRINTS" id="PR00237">
    <property type="entry name" value="GPCRRHODOPSN"/>
</dbReference>
<evidence type="ECO:0000259" key="6">
    <source>
        <dbReference type="PROSITE" id="PS50262"/>
    </source>
</evidence>
<dbReference type="InterPro" id="IPR017452">
    <property type="entry name" value="GPCR_Rhodpsn_7TM"/>
</dbReference>
<reference evidence="9" key="2">
    <citation type="submission" date="2019-11" db="UniProtKB">
        <authorList>
            <consortium name="WormBaseParasite"/>
        </authorList>
    </citation>
    <scope>IDENTIFICATION</scope>
</reference>
<gene>
    <name evidence="7" type="ORF">MCOS_LOCUS4663</name>
</gene>